<feature type="region of interest" description="Disordered" evidence="3">
    <location>
        <begin position="638"/>
        <end position="658"/>
    </location>
</feature>
<dbReference type="KEGG" id="mrr:Moror_13945"/>
<keyword evidence="6" id="KW-1185">Reference proteome</keyword>
<dbReference type="CDD" id="cd00067">
    <property type="entry name" value="GAL4"/>
    <property type="match status" value="1"/>
</dbReference>
<name>V2XQW0_MONRO</name>
<evidence type="ECO:0000259" key="4">
    <source>
        <dbReference type="PROSITE" id="PS50048"/>
    </source>
</evidence>
<keyword evidence="2" id="KW-0539">Nucleus</keyword>
<dbReference type="PANTHER" id="PTHR31668:SF4">
    <property type="entry name" value="TRANSCRIPTIONAL ACTIVATOR PROTEIN DAL81"/>
    <property type="match status" value="1"/>
</dbReference>
<feature type="domain" description="Zn(2)-C6 fungal-type" evidence="4">
    <location>
        <begin position="17"/>
        <end position="49"/>
    </location>
</feature>
<dbReference type="InterPro" id="IPR007219">
    <property type="entry name" value="XnlR_reg_dom"/>
</dbReference>
<dbReference type="GO" id="GO:0003677">
    <property type="term" value="F:DNA binding"/>
    <property type="evidence" value="ECO:0007669"/>
    <property type="project" value="InterPro"/>
</dbReference>
<dbReference type="PROSITE" id="PS50048">
    <property type="entry name" value="ZN2_CY6_FUNGAL_2"/>
    <property type="match status" value="1"/>
</dbReference>
<reference evidence="5 6" key="1">
    <citation type="journal article" date="2014" name="BMC Genomics">
        <title>Genome and secretome analysis of the hemibiotrophic fungal pathogen, Moniliophthora roreri, which causes frosty pod rot disease of cacao: mechanisms of the biotrophic and necrotrophic phases.</title>
        <authorList>
            <person name="Meinhardt L.W."/>
            <person name="Costa G.G.L."/>
            <person name="Thomazella D.P.T."/>
            <person name="Teixeira P.J.P.L."/>
            <person name="Carazzolle M.F."/>
            <person name="Schuster S.C."/>
            <person name="Carlson J.E."/>
            <person name="Guiltinan M.J."/>
            <person name="Mieczkowski P."/>
            <person name="Farmer A."/>
            <person name="Ramaraj T."/>
            <person name="Crozier J."/>
            <person name="Davis R.E."/>
            <person name="Shao J."/>
            <person name="Melnick R.L."/>
            <person name="Pereira G.A.G."/>
            <person name="Bailey B.A."/>
        </authorList>
    </citation>
    <scope>NUCLEOTIDE SEQUENCE [LARGE SCALE GENOMIC DNA]</scope>
    <source>
        <strain evidence="5 6">MCA 2997</strain>
    </source>
</reference>
<feature type="compositionally biased region" description="Polar residues" evidence="3">
    <location>
        <begin position="647"/>
        <end position="658"/>
    </location>
</feature>
<dbReference type="CDD" id="cd12148">
    <property type="entry name" value="fungal_TF_MHR"/>
    <property type="match status" value="1"/>
</dbReference>
<dbReference type="SMART" id="SM00066">
    <property type="entry name" value="GAL4"/>
    <property type="match status" value="1"/>
</dbReference>
<dbReference type="GO" id="GO:0008270">
    <property type="term" value="F:zinc ion binding"/>
    <property type="evidence" value="ECO:0007669"/>
    <property type="project" value="InterPro"/>
</dbReference>
<dbReference type="Pfam" id="PF00172">
    <property type="entry name" value="Zn_clus"/>
    <property type="match status" value="1"/>
</dbReference>
<dbReference type="GO" id="GO:0005634">
    <property type="term" value="C:nucleus"/>
    <property type="evidence" value="ECO:0007669"/>
    <property type="project" value="TreeGrafter"/>
</dbReference>
<dbReference type="Proteomes" id="UP000017559">
    <property type="component" value="Unassembled WGS sequence"/>
</dbReference>
<evidence type="ECO:0000313" key="5">
    <source>
        <dbReference type="EMBL" id="ESK94940.1"/>
    </source>
</evidence>
<dbReference type="GO" id="GO:0000981">
    <property type="term" value="F:DNA-binding transcription factor activity, RNA polymerase II-specific"/>
    <property type="evidence" value="ECO:0007669"/>
    <property type="project" value="InterPro"/>
</dbReference>
<gene>
    <name evidence="5" type="ORF">Moror_13945</name>
</gene>
<dbReference type="InterPro" id="IPR050797">
    <property type="entry name" value="Carb_Metab_Trans_Reg"/>
</dbReference>
<organism evidence="5 6">
    <name type="scientific">Moniliophthora roreri (strain MCA 2997)</name>
    <name type="common">Cocoa frosty pod rot fungus</name>
    <name type="synonym">Crinipellis roreri</name>
    <dbReference type="NCBI Taxonomy" id="1381753"/>
    <lineage>
        <taxon>Eukaryota</taxon>
        <taxon>Fungi</taxon>
        <taxon>Dikarya</taxon>
        <taxon>Basidiomycota</taxon>
        <taxon>Agaricomycotina</taxon>
        <taxon>Agaricomycetes</taxon>
        <taxon>Agaricomycetidae</taxon>
        <taxon>Agaricales</taxon>
        <taxon>Marasmiineae</taxon>
        <taxon>Marasmiaceae</taxon>
        <taxon>Moniliophthora</taxon>
    </lineage>
</organism>
<dbReference type="SUPFAM" id="SSF57701">
    <property type="entry name" value="Zn2/Cys6 DNA-binding domain"/>
    <property type="match status" value="1"/>
</dbReference>
<dbReference type="GO" id="GO:0001080">
    <property type="term" value="P:nitrogen catabolite activation of transcription from RNA polymerase II promoter"/>
    <property type="evidence" value="ECO:0007669"/>
    <property type="project" value="TreeGrafter"/>
</dbReference>
<proteinExistence type="predicted"/>
<keyword evidence="1" id="KW-0479">Metal-binding</keyword>
<evidence type="ECO:0000256" key="3">
    <source>
        <dbReference type="SAM" id="MobiDB-lite"/>
    </source>
</evidence>
<dbReference type="InterPro" id="IPR036864">
    <property type="entry name" value="Zn2-C6_fun-type_DNA-bd_sf"/>
</dbReference>
<comment type="caution">
    <text evidence="5">The sequence shown here is derived from an EMBL/GenBank/DDBJ whole genome shotgun (WGS) entry which is preliminary data.</text>
</comment>
<dbReference type="InterPro" id="IPR001138">
    <property type="entry name" value="Zn2Cys6_DnaBD"/>
</dbReference>
<evidence type="ECO:0000256" key="2">
    <source>
        <dbReference type="ARBA" id="ARBA00023242"/>
    </source>
</evidence>
<dbReference type="HOGENOM" id="CLU_012597_0_0_1"/>
<evidence type="ECO:0000256" key="1">
    <source>
        <dbReference type="ARBA" id="ARBA00022723"/>
    </source>
</evidence>
<dbReference type="STRING" id="1381753.V2XQW0"/>
<dbReference type="AlphaFoldDB" id="V2XQW0"/>
<dbReference type="Pfam" id="PF04082">
    <property type="entry name" value="Fungal_trans"/>
    <property type="match status" value="1"/>
</dbReference>
<dbReference type="EMBL" id="AWSO01000117">
    <property type="protein sequence ID" value="ESK94940.1"/>
    <property type="molecule type" value="Genomic_DNA"/>
</dbReference>
<feature type="region of interest" description="Disordered" evidence="3">
    <location>
        <begin position="53"/>
        <end position="91"/>
    </location>
</feature>
<protein>
    <recommendedName>
        <fullName evidence="4">Zn(2)-C6 fungal-type domain-containing protein</fullName>
    </recommendedName>
</protein>
<sequence length="658" mass="73614">MYELAKSLPPPRKQNTACDACRSRKVKCHRLPGQEKVRHCLSKNYPCTHYVQQATSEKKRNAAGTRRPRAASNGGTSTSPTTEDNITIPPYLQPGSQLPLPIKYGLYPPITVQTPTRDVLAYLFSPPENIIDPNPFAHHRSKSLYGVWGESAEKLADPEFRTELAFDLVEVYFQIVHSRLPLLNPDQFREQLRLQLSSNSGTEKPLHPALVATVIAWGSKFSEHQLLITDRSTHGGQGHLSKTLIDRARDLAEALKVHRVPNADHVVIALLIETLQSQIQNESGCIYFWSLSRELPLKHITLGFLGFWLTAATRHLLELGINHKQVAATLADPDERGPLIFAWWMACICDAFSALYYRRKPLLDDDDYDIDFYLVGPISTDGQPSTREQLEFLGYYRAAHSLARTARSMARKLWRPATEGDGIPLEVLRTFCQALCDWRTEFFDKVSVHMNDYSGDFVTTVSRFASDAQYHVMWIILYNAVDEFGVKEANEVHRTSTPPHNIPNGALIDDTTRKLVMEAVNSATRISTLVGVLASNDYLKLDPAVMLFSCIAAGQVLARIGRREVLQCITGLEQYSRSYEEAGDQAVEIRKTYQQVCGGHLFPGHLIGIAKQVPAPGLSSLQSPTVPTREVYMMNVDGEDGELNGKPNHSLSHSPVFS</sequence>
<dbReference type="PANTHER" id="PTHR31668">
    <property type="entry name" value="GLUCOSE TRANSPORT TRANSCRIPTION REGULATOR RGT1-RELATED-RELATED"/>
    <property type="match status" value="1"/>
</dbReference>
<evidence type="ECO:0000313" key="6">
    <source>
        <dbReference type="Proteomes" id="UP000017559"/>
    </source>
</evidence>
<feature type="compositionally biased region" description="Polar residues" evidence="3">
    <location>
        <begin position="73"/>
        <end position="85"/>
    </location>
</feature>
<dbReference type="GO" id="GO:0006351">
    <property type="term" value="P:DNA-templated transcription"/>
    <property type="evidence" value="ECO:0007669"/>
    <property type="project" value="InterPro"/>
</dbReference>
<accession>V2XQW0</accession>
<dbReference type="OrthoDB" id="2534600at2759"/>